<organism evidence="2 3">
    <name type="scientific">Coniella lustricola</name>
    <dbReference type="NCBI Taxonomy" id="2025994"/>
    <lineage>
        <taxon>Eukaryota</taxon>
        <taxon>Fungi</taxon>
        <taxon>Dikarya</taxon>
        <taxon>Ascomycota</taxon>
        <taxon>Pezizomycotina</taxon>
        <taxon>Sordariomycetes</taxon>
        <taxon>Sordariomycetidae</taxon>
        <taxon>Diaporthales</taxon>
        <taxon>Schizoparmaceae</taxon>
        <taxon>Coniella</taxon>
    </lineage>
</organism>
<gene>
    <name evidence="2" type="ORF">BD289DRAFT_445956</name>
</gene>
<protein>
    <recommendedName>
        <fullName evidence="4">Secreted protein</fullName>
    </recommendedName>
</protein>
<feature type="chain" id="PRO_5015717959" description="Secreted protein" evidence="1">
    <location>
        <begin position="21"/>
        <end position="100"/>
    </location>
</feature>
<keyword evidence="1" id="KW-0732">Signal</keyword>
<evidence type="ECO:0000313" key="3">
    <source>
        <dbReference type="Proteomes" id="UP000241462"/>
    </source>
</evidence>
<name>A0A2T2ZUC4_9PEZI</name>
<proteinExistence type="predicted"/>
<evidence type="ECO:0008006" key="4">
    <source>
        <dbReference type="Google" id="ProtNLM"/>
    </source>
</evidence>
<dbReference type="Proteomes" id="UP000241462">
    <property type="component" value="Unassembled WGS sequence"/>
</dbReference>
<accession>A0A2T2ZUC4</accession>
<evidence type="ECO:0000313" key="2">
    <source>
        <dbReference type="EMBL" id="PSR77000.1"/>
    </source>
</evidence>
<evidence type="ECO:0000256" key="1">
    <source>
        <dbReference type="SAM" id="SignalP"/>
    </source>
</evidence>
<sequence>MSYYLLPLLLPSRAPVGCLAVCLQRPGTIPKWSWRFTFSEQSRWLSSSTDTSSFLEVFSTPHPAHPPLVHSTPDVASRSTQPCLLGPCPALPSLALQRCT</sequence>
<dbReference type="AlphaFoldDB" id="A0A2T2ZUC4"/>
<keyword evidence="3" id="KW-1185">Reference proteome</keyword>
<feature type="signal peptide" evidence="1">
    <location>
        <begin position="1"/>
        <end position="20"/>
    </location>
</feature>
<reference evidence="2 3" key="1">
    <citation type="journal article" date="2018" name="Mycol. Prog.">
        <title>Coniella lustricola, a new species from submerged detritus.</title>
        <authorList>
            <person name="Raudabaugh D.B."/>
            <person name="Iturriaga T."/>
            <person name="Carver A."/>
            <person name="Mondo S."/>
            <person name="Pangilinan J."/>
            <person name="Lipzen A."/>
            <person name="He G."/>
            <person name="Amirebrahimi M."/>
            <person name="Grigoriev I.V."/>
            <person name="Miller A.N."/>
        </authorList>
    </citation>
    <scope>NUCLEOTIDE SEQUENCE [LARGE SCALE GENOMIC DNA]</scope>
    <source>
        <strain evidence="2 3">B22-T-1</strain>
    </source>
</reference>
<dbReference type="InParanoid" id="A0A2T2ZUC4"/>
<dbReference type="EMBL" id="KZ678679">
    <property type="protein sequence ID" value="PSR77000.1"/>
    <property type="molecule type" value="Genomic_DNA"/>
</dbReference>